<dbReference type="RefSeq" id="WP_141003471.1">
    <property type="nucleotide sequence ID" value="NZ_BAAAOR010000002.1"/>
</dbReference>
<proteinExistence type="predicted"/>
<gene>
    <name evidence="1" type="ORF">GCM10009788_00280</name>
</gene>
<organism evidence="1 2">
    <name type="scientific">Nocardioides humi</name>
    <dbReference type="NCBI Taxonomy" id="449461"/>
    <lineage>
        <taxon>Bacteria</taxon>
        <taxon>Bacillati</taxon>
        <taxon>Actinomycetota</taxon>
        <taxon>Actinomycetes</taxon>
        <taxon>Propionibacteriales</taxon>
        <taxon>Nocardioidaceae</taxon>
        <taxon>Nocardioides</taxon>
    </lineage>
</organism>
<sequence length="198" mass="21374">MTTRPTFTELLDWVEGRLAGDRADAVASYVAAGDPATTASVEWIREFIAGARSMPLSEPPPELSARLRNVFEELHRPGHGDGWSDASLLHDTRTGLAVAGLRSLDDDGVHLAFDSEIGRFVLDATAAGAGEVDIQGLIMLAPGTRGVDLAFLERGDLRRAVRSTPDGRFDARGVPVDVDELWLTSGATRVRTVLDLRR</sequence>
<protein>
    <submittedName>
        <fullName evidence="1">Uncharacterized protein</fullName>
    </submittedName>
</protein>
<dbReference type="EMBL" id="BAAAOR010000002">
    <property type="protein sequence ID" value="GAA1501631.1"/>
    <property type="molecule type" value="Genomic_DNA"/>
</dbReference>
<accession>A0ABN1ZP02</accession>
<dbReference type="Proteomes" id="UP001500842">
    <property type="component" value="Unassembled WGS sequence"/>
</dbReference>
<keyword evidence="2" id="KW-1185">Reference proteome</keyword>
<comment type="caution">
    <text evidence="1">The sequence shown here is derived from an EMBL/GenBank/DDBJ whole genome shotgun (WGS) entry which is preliminary data.</text>
</comment>
<evidence type="ECO:0000313" key="1">
    <source>
        <dbReference type="EMBL" id="GAA1501631.1"/>
    </source>
</evidence>
<name>A0ABN1ZP02_9ACTN</name>
<evidence type="ECO:0000313" key="2">
    <source>
        <dbReference type="Proteomes" id="UP001500842"/>
    </source>
</evidence>
<reference evidence="1 2" key="1">
    <citation type="journal article" date="2019" name="Int. J. Syst. Evol. Microbiol.">
        <title>The Global Catalogue of Microorganisms (GCM) 10K type strain sequencing project: providing services to taxonomists for standard genome sequencing and annotation.</title>
        <authorList>
            <consortium name="The Broad Institute Genomics Platform"/>
            <consortium name="The Broad Institute Genome Sequencing Center for Infectious Disease"/>
            <person name="Wu L."/>
            <person name="Ma J."/>
        </authorList>
    </citation>
    <scope>NUCLEOTIDE SEQUENCE [LARGE SCALE GENOMIC DNA]</scope>
    <source>
        <strain evidence="1 2">JCM 14942</strain>
    </source>
</reference>